<name>A0A183TI30_SCHSO</name>
<accession>A0A183TI30</accession>
<evidence type="ECO:0000313" key="3">
    <source>
        <dbReference type="WBParaSite" id="SSLN_0001673701-mRNA-1"/>
    </source>
</evidence>
<keyword evidence="2" id="KW-1185">Reference proteome</keyword>
<evidence type="ECO:0000313" key="1">
    <source>
        <dbReference type="EMBL" id="VDM02514.1"/>
    </source>
</evidence>
<dbReference type="PANTHER" id="PTHR47027:SF26">
    <property type="entry name" value="REVERSE TRANSCRIPTASE DOMAIN-CONTAINING PROTEIN"/>
    <property type="match status" value="1"/>
</dbReference>
<gene>
    <name evidence="1" type="ORF">SSLN_LOCUS16128</name>
</gene>
<reference evidence="1 2" key="2">
    <citation type="submission" date="2018-11" db="EMBL/GenBank/DDBJ databases">
        <authorList>
            <consortium name="Pathogen Informatics"/>
        </authorList>
    </citation>
    <scope>NUCLEOTIDE SEQUENCE [LARGE SCALE GENOMIC DNA]</scope>
    <source>
        <strain evidence="1 2">NST_G2</strain>
    </source>
</reference>
<dbReference type="WBParaSite" id="SSLN_0001673701-mRNA-1">
    <property type="protein sequence ID" value="SSLN_0001673701-mRNA-1"/>
    <property type="gene ID" value="SSLN_0001673701"/>
</dbReference>
<dbReference type="AlphaFoldDB" id="A0A183TI30"/>
<dbReference type="EMBL" id="UYSU01040703">
    <property type="protein sequence ID" value="VDM02514.1"/>
    <property type="molecule type" value="Genomic_DNA"/>
</dbReference>
<dbReference type="PANTHER" id="PTHR47027">
    <property type="entry name" value="REVERSE TRANSCRIPTASE DOMAIN-CONTAINING PROTEIN"/>
    <property type="match status" value="1"/>
</dbReference>
<protein>
    <submittedName>
        <fullName evidence="3">Reverse transcriptase domain-containing protein</fullName>
    </submittedName>
</protein>
<sequence>MQNFGCPERFTRMVRQLHDDMIARVTDNGAVSEALAVTNGVKQDCVLALKLFSIMFSAMIMNAYRDERPGLRIAYRVDGRLFNQRWMHFNSRVSTATVHELLFPDDSALDATIEGGMQRSMDLFAAQGLREMQDACTARKAVESQRYADRDKWKNFVASIEAASGPTAKGTVPLRRADRSILLPEKKQILKRWTEHF</sequence>
<proteinExistence type="predicted"/>
<dbReference type="OrthoDB" id="3047174at2759"/>
<organism evidence="3">
    <name type="scientific">Schistocephalus solidus</name>
    <name type="common">Tapeworm</name>
    <dbReference type="NCBI Taxonomy" id="70667"/>
    <lineage>
        <taxon>Eukaryota</taxon>
        <taxon>Metazoa</taxon>
        <taxon>Spiralia</taxon>
        <taxon>Lophotrochozoa</taxon>
        <taxon>Platyhelminthes</taxon>
        <taxon>Cestoda</taxon>
        <taxon>Eucestoda</taxon>
        <taxon>Diphyllobothriidea</taxon>
        <taxon>Diphyllobothriidae</taxon>
        <taxon>Schistocephalus</taxon>
    </lineage>
</organism>
<reference evidence="3" key="1">
    <citation type="submission" date="2016-06" db="UniProtKB">
        <authorList>
            <consortium name="WormBaseParasite"/>
        </authorList>
    </citation>
    <scope>IDENTIFICATION</scope>
</reference>
<dbReference type="Proteomes" id="UP000275846">
    <property type="component" value="Unassembled WGS sequence"/>
</dbReference>
<evidence type="ECO:0000313" key="2">
    <source>
        <dbReference type="Proteomes" id="UP000275846"/>
    </source>
</evidence>